<keyword evidence="3" id="KW-0472">Membrane</keyword>
<comment type="caution">
    <text evidence="4">The sequence shown here is derived from an EMBL/GenBank/DDBJ whole genome shotgun (WGS) entry which is preliminary data.</text>
</comment>
<keyword evidence="3" id="KW-1133">Transmembrane helix</keyword>
<keyword evidence="1" id="KW-0677">Repeat</keyword>
<feature type="transmembrane region" description="Helical" evidence="3">
    <location>
        <begin position="953"/>
        <end position="975"/>
    </location>
</feature>
<accession>A0A8H4EMC9</accession>
<feature type="transmembrane region" description="Helical" evidence="3">
    <location>
        <begin position="821"/>
        <end position="840"/>
    </location>
</feature>
<dbReference type="InterPro" id="IPR024862">
    <property type="entry name" value="TRPV"/>
</dbReference>
<feature type="transmembrane region" description="Helical" evidence="3">
    <location>
        <begin position="756"/>
        <end position="777"/>
    </location>
</feature>
<dbReference type="PANTHER" id="PTHR10582:SF2">
    <property type="entry name" value="INACTIVE"/>
    <property type="match status" value="1"/>
</dbReference>
<proteinExistence type="predicted"/>
<feature type="transmembrane region" description="Helical" evidence="3">
    <location>
        <begin position="847"/>
        <end position="865"/>
    </location>
</feature>
<dbReference type="SUPFAM" id="SSF82171">
    <property type="entry name" value="DPP6 N-terminal domain-like"/>
    <property type="match status" value="1"/>
</dbReference>
<keyword evidence="4" id="KW-0675">Receptor</keyword>
<dbReference type="OrthoDB" id="6068913at2759"/>
<keyword evidence="5" id="KW-1185">Reference proteome</keyword>
<evidence type="ECO:0000313" key="5">
    <source>
        <dbReference type="Proteomes" id="UP000439903"/>
    </source>
</evidence>
<dbReference type="GO" id="GO:0005216">
    <property type="term" value="F:monoatomic ion channel activity"/>
    <property type="evidence" value="ECO:0007669"/>
    <property type="project" value="InterPro"/>
</dbReference>
<evidence type="ECO:0000256" key="1">
    <source>
        <dbReference type="ARBA" id="ARBA00022737"/>
    </source>
</evidence>
<evidence type="ECO:0000256" key="3">
    <source>
        <dbReference type="SAM" id="Phobius"/>
    </source>
</evidence>
<feature type="region of interest" description="Disordered" evidence="2">
    <location>
        <begin position="417"/>
        <end position="438"/>
    </location>
</feature>
<evidence type="ECO:0000256" key="2">
    <source>
        <dbReference type="SAM" id="MobiDB-lite"/>
    </source>
</evidence>
<dbReference type="GO" id="GO:0005886">
    <property type="term" value="C:plasma membrane"/>
    <property type="evidence" value="ECO:0007669"/>
    <property type="project" value="TreeGrafter"/>
</dbReference>
<reference evidence="4 5" key="1">
    <citation type="journal article" date="2019" name="Environ. Microbiol.">
        <title>At the nexus of three kingdoms: the genome of the mycorrhizal fungus Gigaspora margarita provides insights into plant, endobacterial and fungal interactions.</title>
        <authorList>
            <person name="Venice F."/>
            <person name="Ghignone S."/>
            <person name="Salvioli di Fossalunga A."/>
            <person name="Amselem J."/>
            <person name="Novero M."/>
            <person name="Xianan X."/>
            <person name="Sedzielewska Toro K."/>
            <person name="Morin E."/>
            <person name="Lipzen A."/>
            <person name="Grigoriev I.V."/>
            <person name="Henrissat B."/>
            <person name="Martin F.M."/>
            <person name="Bonfante P."/>
        </authorList>
    </citation>
    <scope>NUCLEOTIDE SEQUENCE [LARGE SCALE GENOMIC DNA]</scope>
    <source>
        <strain evidence="4 5">BEG34</strain>
    </source>
</reference>
<keyword evidence="3" id="KW-0812">Transmembrane</keyword>
<feature type="transmembrane region" description="Helical" evidence="3">
    <location>
        <begin position="885"/>
        <end position="907"/>
    </location>
</feature>
<sequence length="1144" mass="135030">MTSSSYVEIPIEEALDKNKEILEIVCSPNLKYVAVLDNDNNINFWSEEPLTNVNTIHIENINTKKKGKRIFAISDKKHASIGLNGVDHYNFKIFNFETGKEVSLTFPDWQKKIDILSFTDKGNIVMVNVKYRRAYVFTSKDNVSWDCKSMIELKDFKQIYITLKGKLIIFNDTIYQITIWDVEDLSIKTRILIDWNYIPESIKISDDEEILLVCTKNEETKATRFYSFSTETGMNLAFFDTQLVIDKFYLIASKKAERLLYIGTYDQDKQYSIMDPYSLIYPIDAEELFENIEENQIQEPYIIQSDKIVYFIDGKLSIKELVPDNSDDWVKYLRKKLRDDNSITSPSKKTIDFITKITNNQNYNPDKKNFEGNILKWELESDDKSVRLTVVDYNYRKKKWNDHKKKQLDIFPLSIESEEEDSEEEEKDSEKEKKGSKEKEKKIELLNMNREDFIVHCELLENDDFVTITRIGVIIWTYKSFEIKMHYYWNDWNNSLVDFDFEKSKFKNLFKYWTPGRILPASSYETICKNLNIKFGEKELFKEFLEDNIKEEFYLTCYGQDLIKTLLKQKDDKWILFLRNSCMNKFVHEKNHLISKISLLNIIFERFNELLEIHPTFIASTLSLIEFVVPSNNVNLDSTSLHLSSYGRYCHLSKTSYLDILIPDLWNPFISFFQKCQKYFNQDTHSSNHSSIVLAIPLPNFVSYPKEYKTFWNEFWQPKPNCFTHLPKNQFKDELYKNINGKALLEFKWNTYGKKYYFTTWAIYTIFLGSFIIVSTLSDNISWFYQQILLYIVIILGFWHLFVEFRQLLIDSPISYLSSSWNYLDLAATISTTATSIYWLKNGSVSTWVITFSTLFLEIKFITFFRPIKFFGNYLAIIMNTVDKVISFLVIFGFFTLAFAHSLHLLLRSGSETSQDSGINMFGQFGSAIIASYYMMITGDTEPISYWISNENIVIMILMIMVSFFMLIYLMNLFIGILSEIVSNGNHELAYLALKREIIVEIELLYMLPYQRRKENWFPFVIFYECDTIKLRDYILDIPYNKRPGDKMPYFSKNLIEGLTLPNEPSSEKSAEIFKEEFYEIKGKVNEIKRIIKGLPTHEDLKELIMNMPTHNDLKDQKELIKNLPTHNDLKDLKELIEDLKTNK</sequence>
<dbReference type="PANTHER" id="PTHR10582">
    <property type="entry name" value="TRANSIENT RECEPTOR POTENTIAL ION CHANNEL PROTEIN"/>
    <property type="match status" value="1"/>
</dbReference>
<dbReference type="Gene3D" id="2.130.10.10">
    <property type="entry name" value="YVTN repeat-like/Quinoprotein amine dehydrogenase"/>
    <property type="match status" value="1"/>
</dbReference>
<gene>
    <name evidence="4" type="ORF">F8M41_016858</name>
</gene>
<name>A0A8H4EMC9_GIGMA</name>
<dbReference type="GO" id="GO:0098703">
    <property type="term" value="P:calcium ion import across plasma membrane"/>
    <property type="evidence" value="ECO:0007669"/>
    <property type="project" value="TreeGrafter"/>
</dbReference>
<feature type="transmembrane region" description="Helical" evidence="3">
    <location>
        <begin position="789"/>
        <end position="809"/>
    </location>
</feature>
<dbReference type="InterPro" id="IPR015943">
    <property type="entry name" value="WD40/YVTN_repeat-like_dom_sf"/>
</dbReference>
<feature type="transmembrane region" description="Helical" evidence="3">
    <location>
        <begin position="919"/>
        <end position="937"/>
    </location>
</feature>
<dbReference type="AlphaFoldDB" id="A0A8H4EMC9"/>
<organism evidence="4 5">
    <name type="scientific">Gigaspora margarita</name>
    <dbReference type="NCBI Taxonomy" id="4874"/>
    <lineage>
        <taxon>Eukaryota</taxon>
        <taxon>Fungi</taxon>
        <taxon>Fungi incertae sedis</taxon>
        <taxon>Mucoromycota</taxon>
        <taxon>Glomeromycotina</taxon>
        <taxon>Glomeromycetes</taxon>
        <taxon>Diversisporales</taxon>
        <taxon>Gigasporaceae</taxon>
        <taxon>Gigaspora</taxon>
    </lineage>
</organism>
<dbReference type="Proteomes" id="UP000439903">
    <property type="component" value="Unassembled WGS sequence"/>
</dbReference>
<protein>
    <submittedName>
        <fullName evidence="4">Transient receptor potential cation channel subfamily a member 1-like</fullName>
    </submittedName>
</protein>
<dbReference type="EMBL" id="WTPW01000374">
    <property type="protein sequence ID" value="KAF0517965.1"/>
    <property type="molecule type" value="Genomic_DNA"/>
</dbReference>
<feature type="compositionally biased region" description="Acidic residues" evidence="2">
    <location>
        <begin position="417"/>
        <end position="427"/>
    </location>
</feature>
<feature type="compositionally biased region" description="Basic and acidic residues" evidence="2">
    <location>
        <begin position="428"/>
        <end position="438"/>
    </location>
</feature>
<evidence type="ECO:0000313" key="4">
    <source>
        <dbReference type="EMBL" id="KAF0517965.1"/>
    </source>
</evidence>